<proteinExistence type="predicted"/>
<organism evidence="1 2">
    <name type="scientific">Lentzea miocenica</name>
    <dbReference type="NCBI Taxonomy" id="3095431"/>
    <lineage>
        <taxon>Bacteria</taxon>
        <taxon>Bacillati</taxon>
        <taxon>Actinomycetota</taxon>
        <taxon>Actinomycetes</taxon>
        <taxon>Pseudonocardiales</taxon>
        <taxon>Pseudonocardiaceae</taxon>
        <taxon>Lentzea</taxon>
    </lineage>
</organism>
<keyword evidence="2" id="KW-1185">Reference proteome</keyword>
<reference evidence="1 2" key="1">
    <citation type="submission" date="2023-11" db="EMBL/GenBank/DDBJ databases">
        <title>Lentzea sokolovensis, sp. nov., Lentzea kristufkii, sp. nov., and Lentzea miocenensis, sp. nov., rare actinobacteria from Sokolov Coal Basin, Miocene lacustrine sediment, Czech Republic.</title>
        <authorList>
            <person name="Lara A."/>
            <person name="Kotroba L."/>
            <person name="Nouioui I."/>
            <person name="Neumann-Schaal M."/>
            <person name="Mast Y."/>
            <person name="Chronakova A."/>
        </authorList>
    </citation>
    <scope>NUCLEOTIDE SEQUENCE [LARGE SCALE GENOMIC DNA]</scope>
    <source>
        <strain evidence="1 2">BCCO 10_0856</strain>
    </source>
</reference>
<accession>A0ABU4TFG5</accession>
<protein>
    <submittedName>
        <fullName evidence="1">Uncharacterized protein</fullName>
    </submittedName>
</protein>
<sequence>MLVHVEREPRCDLCQDTGTMIWHQPVPGPDGVFALTEMKHPCVNGCSGWFQLPAAERGSIVDPDADDLTAGNVATVNLQHRTDWSRPVVAPDDLRRPSI</sequence>
<dbReference type="EMBL" id="JAXAVW010000051">
    <property type="protein sequence ID" value="MDX8036932.1"/>
    <property type="molecule type" value="Genomic_DNA"/>
</dbReference>
<gene>
    <name evidence="1" type="ORF">SK803_42625</name>
</gene>
<comment type="caution">
    <text evidence="1">The sequence shown here is derived from an EMBL/GenBank/DDBJ whole genome shotgun (WGS) entry which is preliminary data.</text>
</comment>
<evidence type="ECO:0000313" key="2">
    <source>
        <dbReference type="Proteomes" id="UP001285521"/>
    </source>
</evidence>
<name>A0ABU4TFG5_9PSEU</name>
<dbReference type="Proteomes" id="UP001285521">
    <property type="component" value="Unassembled WGS sequence"/>
</dbReference>
<reference evidence="1 2" key="2">
    <citation type="submission" date="2023-11" db="EMBL/GenBank/DDBJ databases">
        <authorList>
            <person name="Lara A.C."/>
            <person name="Chronakova A."/>
        </authorList>
    </citation>
    <scope>NUCLEOTIDE SEQUENCE [LARGE SCALE GENOMIC DNA]</scope>
    <source>
        <strain evidence="1 2">BCCO 10_0856</strain>
    </source>
</reference>
<evidence type="ECO:0000313" key="1">
    <source>
        <dbReference type="EMBL" id="MDX8036932.1"/>
    </source>
</evidence>
<dbReference type="RefSeq" id="WP_319971926.1">
    <property type="nucleotide sequence ID" value="NZ_JAXAVW010000051.1"/>
</dbReference>